<dbReference type="UniPathway" id="UPA00070">
    <property type="reaction ID" value="UER00946"/>
</dbReference>
<keyword evidence="11" id="KW-0999">Mitochondrion inner membrane</keyword>
<dbReference type="CDD" id="cd04738">
    <property type="entry name" value="DHOD_2_like"/>
    <property type="match status" value="1"/>
</dbReference>
<dbReference type="InterPro" id="IPR013785">
    <property type="entry name" value="Aldolase_TIM"/>
</dbReference>
<evidence type="ECO:0000256" key="2">
    <source>
        <dbReference type="ARBA" id="ARBA00005161"/>
    </source>
</evidence>
<evidence type="ECO:0000259" key="12">
    <source>
        <dbReference type="Pfam" id="PF01180"/>
    </source>
</evidence>
<dbReference type="PROSITE" id="PS00911">
    <property type="entry name" value="DHODEHASE_1"/>
    <property type="match status" value="1"/>
</dbReference>
<accession>A0A158QY95</accession>
<comment type="cofactor">
    <cofactor evidence="11">
        <name>FMN</name>
        <dbReference type="ChEBI" id="CHEBI:58210"/>
    </cofactor>
    <text evidence="11">Binds 1 FMN per subunit.</text>
</comment>
<dbReference type="OMA" id="IYGTDTR"/>
<dbReference type="InterPro" id="IPR005719">
    <property type="entry name" value="Dihydroorotate_DH_2"/>
</dbReference>
<protein>
    <recommendedName>
        <fullName evidence="5 11">Dihydroorotate dehydrogenase (quinone), mitochondrial</fullName>
        <shortName evidence="11">DHOdehase</shortName>
        <ecNumber evidence="4 11">1.3.5.2</ecNumber>
    </recommendedName>
</protein>
<evidence type="ECO:0000256" key="4">
    <source>
        <dbReference type="ARBA" id="ARBA00012791"/>
    </source>
</evidence>
<dbReference type="NCBIfam" id="NF003645">
    <property type="entry name" value="PRK05286.1-2"/>
    <property type="match status" value="1"/>
</dbReference>
<comment type="pathway">
    <text evidence="2 11">Pyrimidine metabolism; UMP biosynthesis via de novo pathway; orotate from (S)-dihydroorotate (quinone route): step 1/1.</text>
</comment>
<evidence type="ECO:0000256" key="10">
    <source>
        <dbReference type="ARBA" id="ARBA00048639"/>
    </source>
</evidence>
<dbReference type="InterPro" id="IPR005720">
    <property type="entry name" value="Dihydroorotate_DH_cat"/>
</dbReference>
<evidence type="ECO:0000256" key="1">
    <source>
        <dbReference type="ARBA" id="ARBA00004370"/>
    </source>
</evidence>
<evidence type="ECO:0000256" key="7">
    <source>
        <dbReference type="ARBA" id="ARBA00022643"/>
    </source>
</evidence>
<comment type="subcellular location">
    <subcellularLocation>
        <location evidence="1">Membrane</location>
    </subcellularLocation>
    <subcellularLocation>
        <location evidence="11">Mitochondrion inner membrane</location>
        <topology evidence="11">Single-pass membrane protein</topology>
    </subcellularLocation>
</comment>
<keyword evidence="6 11" id="KW-0285">Flavoprotein</keyword>
<evidence type="ECO:0000256" key="3">
    <source>
        <dbReference type="ARBA" id="ARBA00005359"/>
    </source>
</evidence>
<dbReference type="SUPFAM" id="SSF51395">
    <property type="entry name" value="FMN-linked oxidoreductases"/>
    <property type="match status" value="1"/>
</dbReference>
<keyword evidence="9" id="KW-0472">Membrane</keyword>
<evidence type="ECO:0000256" key="6">
    <source>
        <dbReference type="ARBA" id="ARBA00022630"/>
    </source>
</evidence>
<dbReference type="PROSITE" id="PS00912">
    <property type="entry name" value="DHODEHASE_2"/>
    <property type="match status" value="1"/>
</dbReference>
<reference evidence="15" key="1">
    <citation type="submission" date="2016-04" db="UniProtKB">
        <authorList>
            <consortium name="WormBaseParasite"/>
        </authorList>
    </citation>
    <scope>IDENTIFICATION</scope>
</reference>
<dbReference type="NCBIfam" id="TIGR01036">
    <property type="entry name" value="pyrD_sub2"/>
    <property type="match status" value="1"/>
</dbReference>
<dbReference type="Gene3D" id="3.20.20.70">
    <property type="entry name" value="Aldolase class I"/>
    <property type="match status" value="1"/>
</dbReference>
<dbReference type="InterPro" id="IPR001295">
    <property type="entry name" value="Dihydroorotate_DH_CS"/>
</dbReference>
<reference evidence="13 14" key="2">
    <citation type="submission" date="2018-11" db="EMBL/GenBank/DDBJ databases">
        <authorList>
            <consortium name="Pathogen Informatics"/>
        </authorList>
    </citation>
    <scope>NUCLEOTIDE SEQUENCE [LARGE SCALE GENOMIC DNA]</scope>
</reference>
<dbReference type="NCBIfam" id="NF003652">
    <property type="entry name" value="PRK05286.2-5"/>
    <property type="match status" value="1"/>
</dbReference>
<keyword evidence="14" id="KW-1185">Reference proteome</keyword>
<evidence type="ECO:0000256" key="9">
    <source>
        <dbReference type="ARBA" id="ARBA00023136"/>
    </source>
</evidence>
<dbReference type="PANTHER" id="PTHR48109">
    <property type="entry name" value="DIHYDROOROTATE DEHYDROGENASE (QUINONE), MITOCHONDRIAL-RELATED"/>
    <property type="match status" value="1"/>
</dbReference>
<evidence type="ECO:0000256" key="5">
    <source>
        <dbReference type="ARBA" id="ARBA00017599"/>
    </source>
</evidence>
<dbReference type="GO" id="GO:0044205">
    <property type="term" value="P:'de novo' UMP biosynthetic process"/>
    <property type="evidence" value="ECO:0007669"/>
    <property type="project" value="UniProtKB-UniPathway"/>
</dbReference>
<keyword evidence="8 11" id="KW-0560">Oxidoreductase</keyword>
<proteinExistence type="inferred from homology"/>
<evidence type="ECO:0000313" key="14">
    <source>
        <dbReference type="Proteomes" id="UP000271162"/>
    </source>
</evidence>
<dbReference type="STRING" id="27835.A0A158QY95"/>
<evidence type="ECO:0000313" key="15">
    <source>
        <dbReference type="WBParaSite" id="NBR_0000811601-mRNA-1"/>
    </source>
</evidence>
<evidence type="ECO:0000313" key="13">
    <source>
        <dbReference type="EMBL" id="VDL71706.1"/>
    </source>
</evidence>
<evidence type="ECO:0000256" key="11">
    <source>
        <dbReference type="RuleBase" id="RU361255"/>
    </source>
</evidence>
<dbReference type="Proteomes" id="UP000271162">
    <property type="component" value="Unassembled WGS sequence"/>
</dbReference>
<comment type="similarity">
    <text evidence="3 11">Belongs to the dihydroorotate dehydrogenase family. Type 2 subfamily.</text>
</comment>
<dbReference type="WBParaSite" id="NBR_0000811601-mRNA-1">
    <property type="protein sequence ID" value="NBR_0000811601-mRNA-1"/>
    <property type="gene ID" value="NBR_0000811601"/>
</dbReference>
<keyword evidence="7 11" id="KW-0288">FMN</keyword>
<dbReference type="GO" id="GO:0106430">
    <property type="term" value="F:dihydroorotate dehydrogenase (quinone) activity"/>
    <property type="evidence" value="ECO:0007669"/>
    <property type="project" value="UniProtKB-EC"/>
</dbReference>
<dbReference type="GO" id="GO:0005743">
    <property type="term" value="C:mitochondrial inner membrane"/>
    <property type="evidence" value="ECO:0007669"/>
    <property type="project" value="UniProtKB-SubCell"/>
</dbReference>
<evidence type="ECO:0000256" key="8">
    <source>
        <dbReference type="ARBA" id="ARBA00023002"/>
    </source>
</evidence>
<sequence>MVIPSLTVLDMHVTITMNMYSKLPPGYITRSTAIIVGCGLLGYTGIEMLWGSETFYNKLVMPIIHKNVDGESAHILAVKAASWGLIPRFGDNRKEYPELACEFLGLPLKNPIGLAAGFDKNGEAVRSLAEISGFGLVEIGSVTPIPQEGNPKPRVFRLLEDEGVINRYGFNSDGALSVSKRLKAAVTNRSPGSAAIGVNLGKNKISKDGKVDYEIGVNNFAPLCDYLVINVSSPNTPGLRSMQKKAELENLLSHVKYVLDAKKLEKPPKVLLKIAPDLIQAEKVDIARVVMNPKYGVDGLIVTNTTISRPDHLKSELRSEAGGLSGAPVRQLSTDCIREMLTQGRVPIVGCGGISSGKDAYEKIRAGASVVQLYTALVYQGFPVIGKVN</sequence>
<comment type="catalytic activity">
    <reaction evidence="10 11">
        <text>(S)-dihydroorotate + a quinone = orotate + a quinol</text>
        <dbReference type="Rhea" id="RHEA:30187"/>
        <dbReference type="ChEBI" id="CHEBI:24646"/>
        <dbReference type="ChEBI" id="CHEBI:30839"/>
        <dbReference type="ChEBI" id="CHEBI:30864"/>
        <dbReference type="ChEBI" id="CHEBI:132124"/>
        <dbReference type="EC" id="1.3.5.2"/>
    </reaction>
</comment>
<dbReference type="InterPro" id="IPR050074">
    <property type="entry name" value="DHO_dehydrogenase"/>
</dbReference>
<dbReference type="EMBL" id="UYSL01019965">
    <property type="protein sequence ID" value="VDL71706.1"/>
    <property type="molecule type" value="Genomic_DNA"/>
</dbReference>
<keyword evidence="11" id="KW-0496">Mitochondrion</keyword>
<organism evidence="15">
    <name type="scientific">Nippostrongylus brasiliensis</name>
    <name type="common">Rat hookworm</name>
    <dbReference type="NCBI Taxonomy" id="27835"/>
    <lineage>
        <taxon>Eukaryota</taxon>
        <taxon>Metazoa</taxon>
        <taxon>Ecdysozoa</taxon>
        <taxon>Nematoda</taxon>
        <taxon>Chromadorea</taxon>
        <taxon>Rhabditida</taxon>
        <taxon>Rhabditina</taxon>
        <taxon>Rhabditomorpha</taxon>
        <taxon>Strongyloidea</taxon>
        <taxon>Heligmosomidae</taxon>
        <taxon>Nippostrongylus</taxon>
    </lineage>
</organism>
<feature type="domain" description="Dihydroorotate dehydrogenase catalytic" evidence="12">
    <location>
        <begin position="99"/>
        <end position="388"/>
    </location>
</feature>
<gene>
    <name evidence="13" type="ORF">NBR_LOCUS8117</name>
</gene>
<name>A0A158QY95_NIPBR</name>
<dbReference type="PANTHER" id="PTHR48109:SF4">
    <property type="entry name" value="DIHYDROOROTATE DEHYDROGENASE (QUINONE), MITOCHONDRIAL"/>
    <property type="match status" value="1"/>
</dbReference>
<dbReference type="Pfam" id="PF01180">
    <property type="entry name" value="DHO_dh"/>
    <property type="match status" value="1"/>
</dbReference>
<dbReference type="GO" id="GO:0006207">
    <property type="term" value="P:'de novo' pyrimidine nucleobase biosynthetic process"/>
    <property type="evidence" value="ECO:0007669"/>
    <property type="project" value="InterPro"/>
</dbReference>
<dbReference type="EC" id="1.3.5.2" evidence="4 11"/>
<dbReference type="AlphaFoldDB" id="A0A158QY95"/>